<keyword evidence="2" id="KW-0812">Transmembrane</keyword>
<reference evidence="4" key="3">
    <citation type="submission" date="2025-09" db="UniProtKB">
        <authorList>
            <consortium name="Ensembl"/>
        </authorList>
    </citation>
    <scope>IDENTIFICATION</scope>
</reference>
<feature type="domain" description="Ig-like" evidence="3">
    <location>
        <begin position="139"/>
        <end position="232"/>
    </location>
</feature>
<dbReference type="PANTHER" id="PTHR46484:SF7">
    <property type="entry name" value="MYELIN-ASSOCIATED GLYCOPROTEIN-LIKE-RELATED"/>
    <property type="match status" value="1"/>
</dbReference>
<dbReference type="PROSITE" id="PS50835">
    <property type="entry name" value="IG_LIKE"/>
    <property type="match status" value="1"/>
</dbReference>
<keyword evidence="2" id="KW-0472">Membrane</keyword>
<dbReference type="SUPFAM" id="SSF48726">
    <property type="entry name" value="Immunoglobulin"/>
    <property type="match status" value="2"/>
</dbReference>
<accession>W5MEF2</accession>
<proteinExistence type="predicted"/>
<dbReference type="EMBL" id="AHAT01019561">
    <property type="status" value="NOT_ANNOTATED_CDS"/>
    <property type="molecule type" value="Genomic_DNA"/>
</dbReference>
<evidence type="ECO:0000256" key="1">
    <source>
        <dbReference type="SAM" id="MobiDB-lite"/>
    </source>
</evidence>
<dbReference type="EMBL" id="AHAT01019560">
    <property type="status" value="NOT_ANNOTATED_CDS"/>
    <property type="molecule type" value="Genomic_DNA"/>
</dbReference>
<dbReference type="HOGENOM" id="CLU_723526_0_0_1"/>
<dbReference type="InParanoid" id="W5MEF2"/>
<dbReference type="GeneTree" id="ENSGT01150000286924"/>
<evidence type="ECO:0000313" key="5">
    <source>
        <dbReference type="Proteomes" id="UP000018468"/>
    </source>
</evidence>
<dbReference type="Bgee" id="ENSLOCG00000005599">
    <property type="expression patterns" value="Expressed in bone element and 7 other cell types or tissues"/>
</dbReference>
<feature type="transmembrane region" description="Helical" evidence="2">
    <location>
        <begin position="239"/>
        <end position="260"/>
    </location>
</feature>
<dbReference type="InterPro" id="IPR013783">
    <property type="entry name" value="Ig-like_fold"/>
</dbReference>
<protein>
    <recommendedName>
        <fullName evidence="3">Ig-like domain-containing protein</fullName>
    </recommendedName>
</protein>
<dbReference type="PANTHER" id="PTHR46484">
    <property type="entry name" value="SI:CH211-171H4.5-RELATED"/>
    <property type="match status" value="1"/>
</dbReference>
<keyword evidence="2" id="KW-1133">Transmembrane helix</keyword>
<dbReference type="eggNOG" id="KOG4475">
    <property type="taxonomic scope" value="Eukaryota"/>
</dbReference>
<sequence>MLQLLCIQEIYFPVLGDVWKVKVLPQMDALTSSCVVIPCTFQYPGERKSSARVRAIWEAKDSTRSNPKYIYHNDVTQVMDSFQTRTRIVGNLGDQNCTLEIDKVQTHDDGPFCFRVELENTDKYSFTDNCVTFQFKENPEKPVLVHDAKAYEGSAYGVTCTVKHTCPTHPPNLTWSRDDAKPVVYHKNNGFGNWEVTSLLTFVPSANDHDEDLSCTAHFWGQRTEVNSMTLNVKQKQNFLHIIVPVIAVVLIALILGGLYKWRRTQDKVSKQDSNWSDSSQRHSASASRQASTQSDRRASPMKRYYRKGTGNMSLSIKLYHCINNVDLSSGKCQTNKVSKPPFPSPKNYLFPFSYRKEDDDIPDYENSATMGTSYDNIYANM</sequence>
<reference evidence="5" key="1">
    <citation type="submission" date="2011-12" db="EMBL/GenBank/DDBJ databases">
        <title>The Draft Genome of Lepisosteus oculatus.</title>
        <authorList>
            <consortium name="The Broad Institute Genome Assembly &amp; Analysis Group"/>
            <consortium name="Computational R&amp;D Group"/>
            <consortium name="and Sequencing Platform"/>
            <person name="Di Palma F."/>
            <person name="Alfoldi J."/>
            <person name="Johnson J."/>
            <person name="Berlin A."/>
            <person name="Gnerre S."/>
            <person name="Jaffe D."/>
            <person name="MacCallum I."/>
            <person name="Young S."/>
            <person name="Walker B.J."/>
            <person name="Lander E.S."/>
            <person name="Lindblad-Toh K."/>
        </authorList>
    </citation>
    <scope>NUCLEOTIDE SEQUENCE [LARGE SCALE GENOMIC DNA]</scope>
</reference>
<feature type="compositionally biased region" description="Low complexity" evidence="1">
    <location>
        <begin position="277"/>
        <end position="294"/>
    </location>
</feature>
<evidence type="ECO:0000313" key="4">
    <source>
        <dbReference type="Ensembl" id="ENSLOCP00000006761.1"/>
    </source>
</evidence>
<evidence type="ECO:0000256" key="2">
    <source>
        <dbReference type="SAM" id="Phobius"/>
    </source>
</evidence>
<dbReference type="EMBL" id="AHAT01019562">
    <property type="status" value="NOT_ANNOTATED_CDS"/>
    <property type="molecule type" value="Genomic_DNA"/>
</dbReference>
<evidence type="ECO:0000259" key="3">
    <source>
        <dbReference type="PROSITE" id="PS50835"/>
    </source>
</evidence>
<keyword evidence="5" id="KW-1185">Reference proteome</keyword>
<dbReference type="AlphaFoldDB" id="W5MEF2"/>
<name>W5MEF2_LEPOC</name>
<dbReference type="STRING" id="7918.ENSLOCP00000006761"/>
<dbReference type="Ensembl" id="ENSLOCT00000006769.1">
    <property type="protein sequence ID" value="ENSLOCP00000006761.1"/>
    <property type="gene ID" value="ENSLOCG00000005599.1"/>
</dbReference>
<dbReference type="Proteomes" id="UP000018468">
    <property type="component" value="Linkage group LG24"/>
</dbReference>
<dbReference type="InterPro" id="IPR036179">
    <property type="entry name" value="Ig-like_dom_sf"/>
</dbReference>
<dbReference type="OMA" id="CIAVMKK"/>
<dbReference type="InterPro" id="IPR007110">
    <property type="entry name" value="Ig-like_dom"/>
</dbReference>
<dbReference type="Gene3D" id="2.60.40.10">
    <property type="entry name" value="Immunoglobulins"/>
    <property type="match status" value="2"/>
</dbReference>
<reference evidence="4" key="2">
    <citation type="submission" date="2025-08" db="UniProtKB">
        <authorList>
            <consortium name="Ensembl"/>
        </authorList>
    </citation>
    <scope>IDENTIFICATION</scope>
</reference>
<feature type="region of interest" description="Disordered" evidence="1">
    <location>
        <begin position="270"/>
        <end position="305"/>
    </location>
</feature>
<organism evidence="4 5">
    <name type="scientific">Lepisosteus oculatus</name>
    <name type="common">Spotted gar</name>
    <dbReference type="NCBI Taxonomy" id="7918"/>
    <lineage>
        <taxon>Eukaryota</taxon>
        <taxon>Metazoa</taxon>
        <taxon>Chordata</taxon>
        <taxon>Craniata</taxon>
        <taxon>Vertebrata</taxon>
        <taxon>Euteleostomi</taxon>
        <taxon>Actinopterygii</taxon>
        <taxon>Neopterygii</taxon>
        <taxon>Holostei</taxon>
        <taxon>Semionotiformes</taxon>
        <taxon>Lepisosteidae</taxon>
        <taxon>Lepisosteus</taxon>
    </lineage>
</organism>